<dbReference type="PANTHER" id="PTHR10030">
    <property type="entry name" value="ALPHA-L-FUCOSIDASE"/>
    <property type="match status" value="1"/>
</dbReference>
<dbReference type="InterPro" id="IPR031919">
    <property type="entry name" value="Fucosidase_C"/>
</dbReference>
<evidence type="ECO:0000256" key="1">
    <source>
        <dbReference type="ARBA" id="ARBA00007951"/>
    </source>
</evidence>
<dbReference type="Gene3D" id="2.60.40.1180">
    <property type="entry name" value="Golgi alpha-mannosidase II"/>
    <property type="match status" value="1"/>
</dbReference>
<reference evidence="9 10" key="1">
    <citation type="submission" date="2022-08" db="EMBL/GenBank/DDBJ databases">
        <title>Reclassification of Massilia species as members of the genera Telluria, Duganella, Pseudoduganella, Mokoshia gen. nov. and Zemynaea gen. nov. using orthogonal and non-orthogonal genome-based approaches.</title>
        <authorList>
            <person name="Bowman J.P."/>
        </authorList>
    </citation>
    <scope>NUCLEOTIDE SEQUENCE [LARGE SCALE GENOMIC DNA]</scope>
    <source>
        <strain evidence="9 10">JCM 31316</strain>
    </source>
</reference>
<dbReference type="InterPro" id="IPR057739">
    <property type="entry name" value="Glyco_hydro_29_N"/>
</dbReference>
<evidence type="ECO:0000256" key="3">
    <source>
        <dbReference type="ARBA" id="ARBA00022729"/>
    </source>
</evidence>
<organism evidence="9 10">
    <name type="scientific">Massilia pinisoli</name>
    <dbReference type="NCBI Taxonomy" id="1772194"/>
    <lineage>
        <taxon>Bacteria</taxon>
        <taxon>Pseudomonadati</taxon>
        <taxon>Pseudomonadota</taxon>
        <taxon>Betaproteobacteria</taxon>
        <taxon>Burkholderiales</taxon>
        <taxon>Oxalobacteraceae</taxon>
        <taxon>Telluria group</taxon>
        <taxon>Massilia</taxon>
    </lineage>
</organism>
<dbReference type="SMART" id="SM00812">
    <property type="entry name" value="Alpha_L_fucos"/>
    <property type="match status" value="1"/>
</dbReference>
<proteinExistence type="inferred from homology"/>
<protein>
    <recommendedName>
        <fullName evidence="2">alpha-L-fucosidase</fullName>
        <ecNumber evidence="2">3.2.1.51</ecNumber>
    </recommendedName>
</protein>
<dbReference type="EMBL" id="JANUGW010000017">
    <property type="protein sequence ID" value="MCS0584033.1"/>
    <property type="molecule type" value="Genomic_DNA"/>
</dbReference>
<dbReference type="InterPro" id="IPR000933">
    <property type="entry name" value="Glyco_hydro_29"/>
</dbReference>
<keyword evidence="3 6" id="KW-0732">Signal</keyword>
<evidence type="ECO:0000256" key="6">
    <source>
        <dbReference type="SAM" id="SignalP"/>
    </source>
</evidence>
<dbReference type="EC" id="3.2.1.51" evidence="2"/>
<evidence type="ECO:0000259" key="7">
    <source>
        <dbReference type="Pfam" id="PF01120"/>
    </source>
</evidence>
<comment type="caution">
    <text evidence="9">The sequence shown here is derived from an EMBL/GenBank/DDBJ whole genome shotgun (WGS) entry which is preliminary data.</text>
</comment>
<dbReference type="InterPro" id="IPR017853">
    <property type="entry name" value="GH"/>
</dbReference>
<comment type="similarity">
    <text evidence="1">Belongs to the glycosyl hydrolase 29 family.</text>
</comment>
<gene>
    <name evidence="9" type="ORF">NX784_20760</name>
</gene>
<dbReference type="Pfam" id="PF16757">
    <property type="entry name" value="Fucosidase_C"/>
    <property type="match status" value="1"/>
</dbReference>
<evidence type="ECO:0000313" key="9">
    <source>
        <dbReference type="EMBL" id="MCS0584033.1"/>
    </source>
</evidence>
<feature type="signal peptide" evidence="6">
    <location>
        <begin position="1"/>
        <end position="25"/>
    </location>
</feature>
<accession>A0ABT1ZVU7</accession>
<dbReference type="PANTHER" id="PTHR10030:SF37">
    <property type="entry name" value="ALPHA-L-FUCOSIDASE-RELATED"/>
    <property type="match status" value="1"/>
</dbReference>
<evidence type="ECO:0000313" key="10">
    <source>
        <dbReference type="Proteomes" id="UP001204151"/>
    </source>
</evidence>
<dbReference type="SUPFAM" id="SSF51445">
    <property type="entry name" value="(Trans)glycosidases"/>
    <property type="match status" value="1"/>
</dbReference>
<feature type="domain" description="Alpha-L-fucosidase C-terminal" evidence="8">
    <location>
        <begin position="464"/>
        <end position="544"/>
    </location>
</feature>
<dbReference type="Gene3D" id="3.20.20.80">
    <property type="entry name" value="Glycosidases"/>
    <property type="match status" value="1"/>
</dbReference>
<evidence type="ECO:0000256" key="2">
    <source>
        <dbReference type="ARBA" id="ARBA00012662"/>
    </source>
</evidence>
<keyword evidence="10" id="KW-1185">Reference proteome</keyword>
<dbReference type="Proteomes" id="UP001204151">
    <property type="component" value="Unassembled WGS sequence"/>
</dbReference>
<evidence type="ECO:0000259" key="8">
    <source>
        <dbReference type="Pfam" id="PF16757"/>
    </source>
</evidence>
<feature type="domain" description="Glycoside hydrolase family 29 N-terminal" evidence="7">
    <location>
        <begin position="34"/>
        <end position="425"/>
    </location>
</feature>
<dbReference type="Pfam" id="PF01120">
    <property type="entry name" value="Alpha_L_fucos"/>
    <property type="match status" value="1"/>
</dbReference>
<dbReference type="RefSeq" id="WP_258818593.1">
    <property type="nucleotide sequence ID" value="NZ_JANUGW010000017.1"/>
</dbReference>
<keyword evidence="4" id="KW-0378">Hydrolase</keyword>
<keyword evidence="5" id="KW-0326">Glycosidase</keyword>
<dbReference type="InterPro" id="IPR013780">
    <property type="entry name" value="Glyco_hydro_b"/>
</dbReference>
<name>A0ABT1ZVU7_9BURK</name>
<feature type="chain" id="PRO_5045681195" description="alpha-L-fucosidase" evidence="6">
    <location>
        <begin position="26"/>
        <end position="545"/>
    </location>
</feature>
<evidence type="ECO:0000256" key="4">
    <source>
        <dbReference type="ARBA" id="ARBA00022801"/>
    </source>
</evidence>
<sequence>MKRRELLQHLASALPALALSPYAAAKADATRVPMATGPFEPNWPSLSKYETPDWFRNAKFGIWAHWGPQCEPEHGDWYARGMYEEGSDHYKYHVAKYGHPSKFGFKDIIRRWKADRWNPDELVGLYKSAGAKYFVALANHHDNFDLYNSRYQPDWNATKVGPGKDLIGGWRDAARKHGLRFGVSVHAAHAWNWYETAQGADKTGPLAGVPYDGRLTKADGKGQWWSGHDPQALYAQAHPLSKDGGSTDQRWAWGGGVVAPSKAYADKLYNRTVDLIDSYDPDLVYYDDTVLPLWPVSDVGSQLLAHMYNRSVAKRGKVDVVVNGKILDDVQRHAMVWDIERGQSNKIEPLPWQTDTCIGSWHYDRRIYDNKSYKSAQTVVHTLIDVVSKNGNLLLSVPVRGNGTIDEQERAIVQEIGRWMAVNGEGIYDSRPWATCGEGPVFEDAAAPLSGPGFNEGKGKPFSAADIRFTAGKDAVYAFVMGWPEDGKVNIKTMRAGGEHLHKPVARVELVGGGALAFQQTDAGLTVTLPQQRPALPYAFALKVA</sequence>
<evidence type="ECO:0000256" key="5">
    <source>
        <dbReference type="ARBA" id="ARBA00023295"/>
    </source>
</evidence>